<dbReference type="EMBL" id="JYDU01000305">
    <property type="protein sequence ID" value="KRX87148.1"/>
    <property type="molecule type" value="Genomic_DNA"/>
</dbReference>
<name>A0A0V0XGM5_TRIPS</name>
<evidence type="ECO:0000313" key="3">
    <source>
        <dbReference type="Proteomes" id="UP000054815"/>
    </source>
</evidence>
<proteinExistence type="predicted"/>
<reference evidence="2 3" key="1">
    <citation type="submission" date="2015-01" db="EMBL/GenBank/DDBJ databases">
        <title>Evolution of Trichinella species and genotypes.</title>
        <authorList>
            <person name="Korhonen P.K."/>
            <person name="Edoardo P."/>
            <person name="Giuseppe L.R."/>
            <person name="Gasser R.B."/>
        </authorList>
    </citation>
    <scope>NUCLEOTIDE SEQUENCE [LARGE SCALE GENOMIC DNA]</scope>
    <source>
        <strain evidence="2">ISS141</strain>
    </source>
</reference>
<gene>
    <name evidence="2" type="ORF">T4E_9893</name>
</gene>
<protein>
    <submittedName>
        <fullName evidence="2">Uncharacterized protein</fullName>
    </submittedName>
</protein>
<feature type="region of interest" description="Disordered" evidence="1">
    <location>
        <begin position="56"/>
        <end position="76"/>
    </location>
</feature>
<evidence type="ECO:0000313" key="2">
    <source>
        <dbReference type="EMBL" id="KRX87148.1"/>
    </source>
</evidence>
<comment type="caution">
    <text evidence="2">The sequence shown here is derived from an EMBL/GenBank/DDBJ whole genome shotgun (WGS) entry which is preliminary data.</text>
</comment>
<evidence type="ECO:0000256" key="1">
    <source>
        <dbReference type="SAM" id="MobiDB-lite"/>
    </source>
</evidence>
<sequence length="112" mass="13093">MSEPLPKKDQFHWARVLGMQQNRRKCLECRELTTVQKAVHQPLPSIFTVRYCSNNRQKDTGGPYSRGAVNTDWRESSPDSVRSHIIWFRVRGGCTCTRITRQQLDQCIFTDH</sequence>
<accession>A0A0V0XGM5</accession>
<dbReference type="Proteomes" id="UP000054815">
    <property type="component" value="Unassembled WGS sequence"/>
</dbReference>
<organism evidence="2 3">
    <name type="scientific">Trichinella pseudospiralis</name>
    <name type="common">Parasitic roundworm</name>
    <dbReference type="NCBI Taxonomy" id="6337"/>
    <lineage>
        <taxon>Eukaryota</taxon>
        <taxon>Metazoa</taxon>
        <taxon>Ecdysozoa</taxon>
        <taxon>Nematoda</taxon>
        <taxon>Enoplea</taxon>
        <taxon>Dorylaimia</taxon>
        <taxon>Trichinellida</taxon>
        <taxon>Trichinellidae</taxon>
        <taxon>Trichinella</taxon>
    </lineage>
</organism>
<dbReference type="AlphaFoldDB" id="A0A0V0XGM5"/>